<dbReference type="RefSeq" id="WP_125981225.1">
    <property type="nucleotide sequence ID" value="NZ_QXGL01000004.1"/>
</dbReference>
<feature type="transmembrane region" description="Helical" evidence="2">
    <location>
        <begin position="214"/>
        <end position="245"/>
    </location>
</feature>
<dbReference type="EMBL" id="QXGL01000004">
    <property type="protein sequence ID" value="RSX52800.1"/>
    <property type="molecule type" value="Genomic_DNA"/>
</dbReference>
<dbReference type="AlphaFoldDB" id="A0A430FJ25"/>
<feature type="compositionally biased region" description="Polar residues" evidence="1">
    <location>
        <begin position="177"/>
        <end position="186"/>
    </location>
</feature>
<feature type="compositionally biased region" description="Polar residues" evidence="1">
    <location>
        <begin position="76"/>
        <end position="89"/>
    </location>
</feature>
<evidence type="ECO:0000313" key="4">
    <source>
        <dbReference type="Proteomes" id="UP000287533"/>
    </source>
</evidence>
<reference evidence="3 4" key="1">
    <citation type="submission" date="2018-09" db="EMBL/GenBank/DDBJ databases">
        <title>Characterization of the phylogenetic diversity of five novel species belonging to the genus Bifidobacterium.</title>
        <authorList>
            <person name="Lugli G.A."/>
            <person name="Duranti S."/>
            <person name="Milani C."/>
        </authorList>
    </citation>
    <scope>NUCLEOTIDE SEQUENCE [LARGE SCALE GENOMIC DNA]</scope>
    <source>
        <strain evidence="3 4">2034B</strain>
    </source>
</reference>
<keyword evidence="4" id="KW-1185">Reference proteome</keyword>
<proteinExistence type="predicted"/>
<feature type="transmembrane region" description="Helical" evidence="2">
    <location>
        <begin position="251"/>
        <end position="274"/>
    </location>
</feature>
<organism evidence="3 4">
    <name type="scientific">Bifidobacterium goeldii</name>
    <dbReference type="NCBI Taxonomy" id="2306975"/>
    <lineage>
        <taxon>Bacteria</taxon>
        <taxon>Bacillati</taxon>
        <taxon>Actinomycetota</taxon>
        <taxon>Actinomycetes</taxon>
        <taxon>Bifidobacteriales</taxon>
        <taxon>Bifidobacteriaceae</taxon>
        <taxon>Bifidobacterium</taxon>
    </lineage>
</organism>
<evidence type="ECO:0000313" key="3">
    <source>
        <dbReference type="EMBL" id="RSX52800.1"/>
    </source>
</evidence>
<comment type="caution">
    <text evidence="3">The sequence shown here is derived from an EMBL/GenBank/DDBJ whole genome shotgun (WGS) entry which is preliminary data.</text>
</comment>
<evidence type="ECO:0000256" key="2">
    <source>
        <dbReference type="SAM" id="Phobius"/>
    </source>
</evidence>
<keyword evidence="2" id="KW-0472">Membrane</keyword>
<feature type="region of interest" description="Disordered" evidence="1">
    <location>
        <begin position="140"/>
        <end position="193"/>
    </location>
</feature>
<gene>
    <name evidence="3" type="ORF">D2E25_1371</name>
</gene>
<keyword evidence="2" id="KW-0812">Transmembrane</keyword>
<name>A0A430FJ25_9BIFI</name>
<feature type="compositionally biased region" description="Low complexity" evidence="1">
    <location>
        <begin position="34"/>
        <end position="59"/>
    </location>
</feature>
<sequence length="290" mass="30176">MNEHKDTSAVEPVDSNEQDVTLADFERTEALPLADTQPTQTMPTTQTTQADAQDDTVAMPQVHAAEGDTAVLPAMETNTDAADTTTVLPQSAGDDGDSDAQTVTMPHVATETGDDNTADTEIDDADSATIDFGAFDDVTLETPESEPSLTADTDGEPADTPADTPASASTPGAQSVPLYSTAQPQSAPGPYVQVPSMQFEPPVIQKTGLSSGTIVLGVFMLIIGLIGLIIGLYGVTLPLTLLSWISDDPRVLFAIGCASIGGLLILVAIIWSIIKVISNSRSNKSTTDQA</sequence>
<protein>
    <submittedName>
        <fullName evidence="3">Uncharacterized protein</fullName>
    </submittedName>
</protein>
<accession>A0A430FJ25</accession>
<evidence type="ECO:0000256" key="1">
    <source>
        <dbReference type="SAM" id="MobiDB-lite"/>
    </source>
</evidence>
<dbReference type="Proteomes" id="UP000287533">
    <property type="component" value="Unassembled WGS sequence"/>
</dbReference>
<keyword evidence="2" id="KW-1133">Transmembrane helix</keyword>
<feature type="region of interest" description="Disordered" evidence="1">
    <location>
        <begin position="1"/>
        <end position="101"/>
    </location>
</feature>
<feature type="compositionally biased region" description="Low complexity" evidence="1">
    <location>
        <begin position="158"/>
        <end position="173"/>
    </location>
</feature>